<evidence type="ECO:0000256" key="2">
    <source>
        <dbReference type="ARBA" id="ARBA00023043"/>
    </source>
</evidence>
<dbReference type="PaxDb" id="121845-A0A1S3DNU3"/>
<evidence type="ECO:0000256" key="3">
    <source>
        <dbReference type="SAM" id="MobiDB-lite"/>
    </source>
</evidence>
<accession>A0A1S3DNU3</accession>
<feature type="region of interest" description="Disordered" evidence="3">
    <location>
        <begin position="89"/>
        <end position="134"/>
    </location>
</feature>
<evidence type="ECO:0000256" key="1">
    <source>
        <dbReference type="ARBA" id="ARBA00022737"/>
    </source>
</evidence>
<dbReference type="Proteomes" id="UP000079169">
    <property type="component" value="Unplaced"/>
</dbReference>
<dbReference type="PANTHER" id="PTHR24174:SF1">
    <property type="entry name" value="IP14385P"/>
    <property type="match status" value="1"/>
</dbReference>
<dbReference type="KEGG" id="dci:103521836"/>
<organism evidence="6 7">
    <name type="scientific">Diaphorina citri</name>
    <name type="common">Asian citrus psyllid</name>
    <dbReference type="NCBI Taxonomy" id="121845"/>
    <lineage>
        <taxon>Eukaryota</taxon>
        <taxon>Metazoa</taxon>
        <taxon>Ecdysozoa</taxon>
        <taxon>Arthropoda</taxon>
        <taxon>Hexapoda</taxon>
        <taxon>Insecta</taxon>
        <taxon>Pterygota</taxon>
        <taxon>Neoptera</taxon>
        <taxon>Paraneoptera</taxon>
        <taxon>Hemiptera</taxon>
        <taxon>Sternorrhyncha</taxon>
        <taxon>Psylloidea</taxon>
        <taxon>Psyllidae</taxon>
        <taxon>Diaphorininae</taxon>
        <taxon>Diaphorina</taxon>
    </lineage>
</organism>
<dbReference type="InterPro" id="IPR033635">
    <property type="entry name" value="ANKS1/Caskin"/>
</dbReference>
<dbReference type="Gene3D" id="2.30.29.30">
    <property type="entry name" value="Pleckstrin-homology domain (PH domain)/Phosphotyrosine-binding domain (PTB)"/>
    <property type="match status" value="1"/>
</dbReference>
<dbReference type="PANTHER" id="PTHR24174">
    <property type="entry name" value="ANKYRIN REPEAT AND STERILE ALPHA MOTIF DOMAIN-CONTAINING PROTEIN 1"/>
    <property type="match status" value="1"/>
</dbReference>
<keyword evidence="2" id="KW-0040">ANK repeat</keyword>
<dbReference type="InterPro" id="IPR006020">
    <property type="entry name" value="PTB/PI_dom"/>
</dbReference>
<feature type="chain" id="PRO_5010327989" evidence="4">
    <location>
        <begin position="21"/>
        <end position="164"/>
    </location>
</feature>
<reference evidence="7" key="1">
    <citation type="submission" date="2025-08" db="UniProtKB">
        <authorList>
            <consortium name="RefSeq"/>
        </authorList>
    </citation>
    <scope>IDENTIFICATION</scope>
</reference>
<gene>
    <name evidence="7" type="primary">LOC103521836</name>
</gene>
<evidence type="ECO:0000256" key="4">
    <source>
        <dbReference type="SAM" id="SignalP"/>
    </source>
</evidence>
<evidence type="ECO:0000313" key="6">
    <source>
        <dbReference type="Proteomes" id="UP000079169"/>
    </source>
</evidence>
<protein>
    <submittedName>
        <fullName evidence="7">Ankyrin repeat and sterile alpha motif domain-containing protein 1B-like</fullName>
    </submittedName>
</protein>
<dbReference type="InterPro" id="IPR011993">
    <property type="entry name" value="PH-like_dom_sf"/>
</dbReference>
<dbReference type="GO" id="GO:0005829">
    <property type="term" value="C:cytosol"/>
    <property type="evidence" value="ECO:0007669"/>
    <property type="project" value="TreeGrafter"/>
</dbReference>
<dbReference type="Pfam" id="PF00640">
    <property type="entry name" value="PID"/>
    <property type="match status" value="1"/>
</dbReference>
<evidence type="ECO:0000313" key="7">
    <source>
        <dbReference type="RefSeq" id="XP_008485166.1"/>
    </source>
</evidence>
<keyword evidence="1" id="KW-0677">Repeat</keyword>
<proteinExistence type="predicted"/>
<feature type="domain" description="PID" evidence="5">
    <location>
        <begin position="16"/>
        <end position="90"/>
    </location>
</feature>
<dbReference type="PROSITE" id="PS01179">
    <property type="entry name" value="PID"/>
    <property type="match status" value="1"/>
</dbReference>
<name>A0A1S3DNU3_DIACI</name>
<sequence length="164" mass="17750">MYHFFKIAFLLSRMFQSLVCEHEIRNVHCACQDNDDLAHFAYITKDHDSGAHFCHVFFVKNSAQVVEIILTLGQAFEIASQLALRKNSKTSSTGANSSTGKSSTGVTNSAGHARSRSVNQITPGTPPSVQHSRSLSVHEGNYLNGGSIGELNVGKAPIACTEEL</sequence>
<dbReference type="GeneID" id="103521836"/>
<dbReference type="SUPFAM" id="SSF50729">
    <property type="entry name" value="PH domain-like"/>
    <property type="match status" value="1"/>
</dbReference>
<dbReference type="STRING" id="121845.A0A1S3DNU3"/>
<dbReference type="AlphaFoldDB" id="A0A1S3DNU3"/>
<evidence type="ECO:0000259" key="5">
    <source>
        <dbReference type="PROSITE" id="PS01179"/>
    </source>
</evidence>
<keyword evidence="4" id="KW-0732">Signal</keyword>
<keyword evidence="6" id="KW-1185">Reference proteome</keyword>
<feature type="signal peptide" evidence="4">
    <location>
        <begin position="1"/>
        <end position="20"/>
    </location>
</feature>
<dbReference type="RefSeq" id="XP_008485166.1">
    <property type="nucleotide sequence ID" value="XM_008486944.3"/>
</dbReference>